<reference evidence="2" key="2">
    <citation type="submission" date="2013-04" db="EMBL/GenBank/DDBJ databases">
        <title>Genomic mechanisms accounting for the adaptation to parasitism in nematode-trapping fungi.</title>
        <authorList>
            <person name="Ahren D.G."/>
        </authorList>
    </citation>
    <scope>NUCLEOTIDE SEQUENCE [LARGE SCALE GENOMIC DNA]</scope>
    <source>
        <strain evidence="2">CBS 200.50</strain>
    </source>
</reference>
<sequence>MPLERMGGIQDGYFDHVVSIFQKHNVPMIIVEEYGYRWMGSRCISHGNVDFLIRDSQIDIISSALLDSGLFVKIEQDLDYRLSDEYCLQVPRFFDTTKATAPHFTIKWINLWSESVYMLRVDEAELVSVPDIIVSTPQIVDCRYGTVAETSFRTIEGMKAEGMKLLPPVRFSALENRDSIIYIPSLAKTCDALLRQQRNGTPYNGRARYHLYNFVRYLYLEHPTQGEILLSELDPTNREDMEQIIRASKPMLLPKLPFLAAMLAIASAVPSPAIKERAVTPEVSKLDNVVVKKDVVDLDKIVVKKDAVNIDKSVVKKDSVGRGMSVAKKDVAGLEKRDQGSCWIHYWHGSGVYAIWYFRLDTWGEWDDDWGAGLLDNIRGKCYAWDYVWEWQFYYDQGPPPTWGHATFEISGAFVTPNYQCVADAVAAASWNWGAVTAQIDAAGSKWW</sequence>
<dbReference type="HOGENOM" id="CLU_611135_0_0_1"/>
<organism evidence="1 2">
    <name type="scientific">Dactylellina haptotyla (strain CBS 200.50)</name>
    <name type="common">Nematode-trapping fungus</name>
    <name type="synonym">Monacrosporium haptotylum</name>
    <dbReference type="NCBI Taxonomy" id="1284197"/>
    <lineage>
        <taxon>Eukaryota</taxon>
        <taxon>Fungi</taxon>
        <taxon>Dikarya</taxon>
        <taxon>Ascomycota</taxon>
        <taxon>Pezizomycotina</taxon>
        <taxon>Orbiliomycetes</taxon>
        <taxon>Orbiliales</taxon>
        <taxon>Orbiliaceae</taxon>
        <taxon>Dactylellina</taxon>
    </lineage>
</organism>
<dbReference type="OrthoDB" id="2959714at2759"/>
<name>S8BL25_DACHA</name>
<reference evidence="1 2" key="1">
    <citation type="journal article" date="2013" name="PLoS Genet.">
        <title>Genomic mechanisms accounting for the adaptation to parasitism in nematode-trapping fungi.</title>
        <authorList>
            <person name="Meerupati T."/>
            <person name="Andersson K.M."/>
            <person name="Friman E."/>
            <person name="Kumar D."/>
            <person name="Tunlid A."/>
            <person name="Ahren D."/>
        </authorList>
    </citation>
    <scope>NUCLEOTIDE SEQUENCE [LARGE SCALE GENOMIC DNA]</scope>
    <source>
        <strain evidence="1 2">CBS 200.50</strain>
    </source>
</reference>
<accession>S8BL25</accession>
<comment type="caution">
    <text evidence="1">The sequence shown here is derived from an EMBL/GenBank/DDBJ whole genome shotgun (WGS) entry which is preliminary data.</text>
</comment>
<evidence type="ECO:0000313" key="2">
    <source>
        <dbReference type="Proteomes" id="UP000015100"/>
    </source>
</evidence>
<keyword evidence="2" id="KW-1185">Reference proteome</keyword>
<gene>
    <name evidence="1" type="ORF">H072_10601</name>
</gene>
<dbReference type="EMBL" id="AQGS01001000">
    <property type="protein sequence ID" value="EPS35937.1"/>
    <property type="molecule type" value="Genomic_DNA"/>
</dbReference>
<proteinExistence type="predicted"/>
<dbReference type="Proteomes" id="UP000015100">
    <property type="component" value="Unassembled WGS sequence"/>
</dbReference>
<protein>
    <submittedName>
        <fullName evidence="1">Uncharacterized protein</fullName>
    </submittedName>
</protein>
<dbReference type="AlphaFoldDB" id="S8BL25"/>
<dbReference type="eggNOG" id="ENOG502SSV6">
    <property type="taxonomic scope" value="Eukaryota"/>
</dbReference>
<evidence type="ECO:0000313" key="1">
    <source>
        <dbReference type="EMBL" id="EPS35937.1"/>
    </source>
</evidence>